<dbReference type="EMBL" id="BKZW01000001">
    <property type="protein sequence ID" value="GER88668.1"/>
    <property type="molecule type" value="Genomic_DNA"/>
</dbReference>
<name>A0A5J4KGD7_9CHLR</name>
<dbReference type="AlphaFoldDB" id="A0A5J4KGD7"/>
<reference evidence="1 2" key="1">
    <citation type="submission" date="2019-10" db="EMBL/GenBank/DDBJ databases">
        <title>Dictyobacter vulcani sp. nov., within the class Ktedonobacteria, isolated from soil of volcanic Mt. Zao.</title>
        <authorList>
            <person name="Zheng Y."/>
            <person name="Wang C.M."/>
            <person name="Sakai Y."/>
            <person name="Abe K."/>
            <person name="Yokota A."/>
            <person name="Yabe S."/>
        </authorList>
    </citation>
    <scope>NUCLEOTIDE SEQUENCE [LARGE SCALE GENOMIC DNA]</scope>
    <source>
        <strain evidence="1 2">W12</strain>
    </source>
</reference>
<evidence type="ECO:0000313" key="2">
    <source>
        <dbReference type="Proteomes" id="UP000326912"/>
    </source>
</evidence>
<dbReference type="RefSeq" id="WP_151756544.1">
    <property type="nucleotide sequence ID" value="NZ_BKZW01000001.1"/>
</dbReference>
<organism evidence="1 2">
    <name type="scientific">Dictyobacter vulcani</name>
    <dbReference type="NCBI Taxonomy" id="2607529"/>
    <lineage>
        <taxon>Bacteria</taxon>
        <taxon>Bacillati</taxon>
        <taxon>Chloroflexota</taxon>
        <taxon>Ktedonobacteria</taxon>
        <taxon>Ktedonobacterales</taxon>
        <taxon>Dictyobacteraceae</taxon>
        <taxon>Dictyobacter</taxon>
    </lineage>
</organism>
<gene>
    <name evidence="1" type="ORF">KDW_28300</name>
</gene>
<dbReference type="Proteomes" id="UP000326912">
    <property type="component" value="Unassembled WGS sequence"/>
</dbReference>
<evidence type="ECO:0000313" key="1">
    <source>
        <dbReference type="EMBL" id="GER88668.1"/>
    </source>
</evidence>
<proteinExistence type="predicted"/>
<comment type="caution">
    <text evidence="1">The sequence shown here is derived from an EMBL/GenBank/DDBJ whole genome shotgun (WGS) entry which is preliminary data.</text>
</comment>
<keyword evidence="2" id="KW-1185">Reference proteome</keyword>
<sequence length="80" mass="9004">MSNTQLQLLNVQHEQRDKLIRQEIEHHQLAANLAGPTVVQHLLSNVGRSLVSLGKQLEQLDQHKSNIPAFQCQKSGHLHA</sequence>
<accession>A0A5J4KGD7</accession>
<protein>
    <submittedName>
        <fullName evidence="1">Uncharacterized protein</fullName>
    </submittedName>
</protein>